<evidence type="ECO:0000256" key="1">
    <source>
        <dbReference type="SAM" id="MobiDB-lite"/>
    </source>
</evidence>
<keyword evidence="3" id="KW-1185">Reference proteome</keyword>
<proteinExistence type="predicted"/>
<evidence type="ECO:0000313" key="3">
    <source>
        <dbReference type="Proteomes" id="UP000249340"/>
    </source>
</evidence>
<dbReference type="EMBL" id="CP031264">
    <property type="protein sequence ID" value="AXI76353.1"/>
    <property type="molecule type" value="Genomic_DNA"/>
</dbReference>
<feature type="region of interest" description="Disordered" evidence="1">
    <location>
        <begin position="144"/>
        <end position="167"/>
    </location>
</feature>
<dbReference type="OrthoDB" id="3450280at2"/>
<dbReference type="Proteomes" id="UP000249340">
    <property type="component" value="Chromosome"/>
</dbReference>
<reference evidence="3" key="1">
    <citation type="submission" date="2018-07" db="EMBL/GenBank/DDBJ databases">
        <title>Streptacidiphilus bronchialis DSM 106435 chromosome.</title>
        <authorList>
            <person name="Batra D."/>
            <person name="Gulvik C.A."/>
        </authorList>
    </citation>
    <scope>NUCLEOTIDE SEQUENCE [LARGE SCALE GENOMIC DNA]</scope>
    <source>
        <strain evidence="3">DSM 106435</strain>
    </source>
</reference>
<dbReference type="KEGG" id="stri:C7M71_001535"/>
<organism evidence="2 3">
    <name type="scientific">Peterkaempfera bronchialis</name>
    <dbReference type="NCBI Taxonomy" id="2126346"/>
    <lineage>
        <taxon>Bacteria</taxon>
        <taxon>Bacillati</taxon>
        <taxon>Actinomycetota</taxon>
        <taxon>Actinomycetes</taxon>
        <taxon>Kitasatosporales</taxon>
        <taxon>Streptomycetaceae</taxon>
        <taxon>Peterkaempfera</taxon>
    </lineage>
</organism>
<dbReference type="AlphaFoldDB" id="A0A345SRJ8"/>
<protein>
    <recommendedName>
        <fullName evidence="4">LigA protein</fullName>
    </recommendedName>
</protein>
<name>A0A345SRJ8_9ACTN</name>
<accession>A0A345SRJ8</accession>
<feature type="region of interest" description="Disordered" evidence="1">
    <location>
        <begin position="308"/>
        <end position="351"/>
    </location>
</feature>
<feature type="compositionally biased region" description="Basic and acidic residues" evidence="1">
    <location>
        <begin position="153"/>
        <end position="167"/>
    </location>
</feature>
<dbReference type="RefSeq" id="WP_111492046.1">
    <property type="nucleotide sequence ID" value="NZ_CP031264.1"/>
</dbReference>
<feature type="compositionally biased region" description="Acidic residues" evidence="1">
    <location>
        <begin position="339"/>
        <end position="351"/>
    </location>
</feature>
<dbReference type="Pfam" id="PF19379">
    <property type="entry name" value="DUF5954"/>
    <property type="match status" value="1"/>
</dbReference>
<gene>
    <name evidence="2" type="ORF">C7M71_001535</name>
</gene>
<sequence>MDHDGERVEEHRVIRVAPQDSPVADLMDLEAWEARGDYPELRARGPLFAVGRLRDDGQHGDGQHGDGQRDDALWEIVLLEEGNPQAARDALLWRLKTQGRETEDPAARAAYLAASKRLEWEALDELTVLGDAYRVIRGDLLVRFGPDGPEPPRPTDPDGQDPRAPHRAEGFVIDPARATGMSEAVLRAELLDFAYSREVVPEDVYADSVRARTTHPGVVLLPAGFAVAERQAGREWEPMSGVCATPQAARDGLSDYLRDLAPRLLDLTGAEQAAYAREADRLGATRDHQAQVAGRHFRVVRVESIVRVGPDGPELPRPSDWVPYPPSAVQDQQLRAEAEAEAEEGEDKDSG</sequence>
<evidence type="ECO:0000313" key="2">
    <source>
        <dbReference type="EMBL" id="AXI76353.1"/>
    </source>
</evidence>
<dbReference type="InterPro" id="IPR045998">
    <property type="entry name" value="DUF5954"/>
</dbReference>
<evidence type="ECO:0008006" key="4">
    <source>
        <dbReference type="Google" id="ProtNLM"/>
    </source>
</evidence>